<dbReference type="EMBL" id="SZON01000824">
    <property type="protein sequence ID" value="TKI93844.1"/>
    <property type="molecule type" value="Genomic_DNA"/>
</dbReference>
<name>A0A4U2MWH9_9BACI</name>
<dbReference type="Proteomes" id="UP000305222">
    <property type="component" value="Unassembled WGS sequence"/>
</dbReference>
<organism evidence="1 4">
    <name type="scientific">Bacillus wiedmannii</name>
    <dbReference type="NCBI Taxonomy" id="1890302"/>
    <lineage>
        <taxon>Bacteria</taxon>
        <taxon>Bacillati</taxon>
        <taxon>Bacillota</taxon>
        <taxon>Bacilli</taxon>
        <taxon>Bacillales</taxon>
        <taxon>Bacillaceae</taxon>
        <taxon>Bacillus</taxon>
        <taxon>Bacillus cereus group</taxon>
    </lineage>
</organism>
<dbReference type="Proteomes" id="UP000306037">
    <property type="component" value="Unassembled WGS sequence"/>
</dbReference>
<comment type="caution">
    <text evidence="1">The sequence shown here is derived from an EMBL/GenBank/DDBJ whole genome shotgun (WGS) entry which is preliminary data.</text>
</comment>
<gene>
    <name evidence="1" type="ORF">FC694_14165</name>
    <name evidence="2" type="ORF">FC699_16940</name>
</gene>
<evidence type="ECO:0000313" key="3">
    <source>
        <dbReference type="Proteomes" id="UP000305222"/>
    </source>
</evidence>
<proteinExistence type="predicted"/>
<evidence type="ECO:0000313" key="4">
    <source>
        <dbReference type="Proteomes" id="UP000306037"/>
    </source>
</evidence>
<dbReference type="EMBL" id="SZOM01000104">
    <property type="protein sequence ID" value="TKH15819.1"/>
    <property type="molecule type" value="Genomic_DNA"/>
</dbReference>
<accession>A0A4U2MWH9</accession>
<sequence>MGLIYCCVSSSNILRTKITDWLVRIQIKIKPPYNLKCLGDKVVFLFYPVLTGSKTPTSKFSLSKEVR</sequence>
<protein>
    <submittedName>
        <fullName evidence="1">Uncharacterized protein</fullName>
    </submittedName>
</protein>
<evidence type="ECO:0000313" key="2">
    <source>
        <dbReference type="EMBL" id="TKI93844.1"/>
    </source>
</evidence>
<dbReference type="AlphaFoldDB" id="A0A4U2MWH9"/>
<evidence type="ECO:0000313" key="1">
    <source>
        <dbReference type="EMBL" id="TKH15819.1"/>
    </source>
</evidence>
<reference evidence="3 4" key="1">
    <citation type="journal article" date="2019" name="Environ. Microbiol.">
        <title>An active ?-lactamase is a part of an orchestrated cell wall stress resistance network of Bacillus subtilis and related rhizosphere species.</title>
        <authorList>
            <person name="Bucher T."/>
            <person name="Keren-Paz A."/>
            <person name="Hausser J."/>
            <person name="Olender T."/>
            <person name="Cytryn E."/>
            <person name="Kolodkin-Gal I."/>
        </authorList>
    </citation>
    <scope>NUCLEOTIDE SEQUENCE [LARGE SCALE GENOMIC DNA]</scope>
    <source>
        <strain evidence="2 3">I5</strain>
        <strain evidence="1 4">I71</strain>
    </source>
</reference>